<feature type="binding site" evidence="10 13">
    <location>
        <position position="176"/>
    </location>
    <ligand>
        <name>a divalent metal cation</name>
        <dbReference type="ChEBI" id="CHEBI:60240"/>
    </ligand>
</feature>
<reference evidence="15 16" key="1">
    <citation type="submission" date="2016-11" db="EMBL/GenBank/DDBJ databases">
        <authorList>
            <person name="Jaros S."/>
            <person name="Januszkiewicz K."/>
            <person name="Wedrychowicz H."/>
        </authorList>
    </citation>
    <scope>NUCLEOTIDE SEQUENCE [LARGE SCALE GENOMIC DNA]</scope>
    <source>
        <strain evidence="15 16">DSM 9705</strain>
    </source>
</reference>
<evidence type="ECO:0000256" key="2">
    <source>
        <dbReference type="ARBA" id="ARBA00001936"/>
    </source>
</evidence>
<dbReference type="EMBL" id="FQXS01000006">
    <property type="protein sequence ID" value="SHH67430.1"/>
    <property type="molecule type" value="Genomic_DNA"/>
</dbReference>
<feature type="binding site" evidence="10 14">
    <location>
        <position position="9"/>
    </location>
    <ligand>
        <name>substrate</name>
    </ligand>
</feature>
<feature type="binding site" evidence="10 13">
    <location>
        <position position="67"/>
    </location>
    <ligand>
        <name>a divalent metal cation</name>
        <dbReference type="ChEBI" id="CHEBI:60240"/>
    </ligand>
</feature>
<evidence type="ECO:0000256" key="4">
    <source>
        <dbReference type="ARBA" id="ARBA00001947"/>
    </source>
</evidence>
<dbReference type="NCBIfam" id="NF004076">
    <property type="entry name" value="PRK05581.1-4"/>
    <property type="match status" value="1"/>
</dbReference>
<keyword evidence="10 11" id="KW-0119">Carbohydrate metabolism</keyword>
<sequence length="229" mass="24612">MNEIFLAPSILSADFTDLGGEIRAVVSAGADVVHVDVMDGHFVPNITIGPLIVEAARRVTERPLDVHLMISDADRYIDQFAAAGADWITVHVEACPHLQRTVSRIREHGLKAGVVLNPATSLTTLDHILDDIDLVMLMSVNPGFGGQSFIPATLEKISRLRRLIDDRALEIGIEVDGGIGLATIYRVARAGANIFVAGSAVYGAPSYAEVIAALRVEAVRGWQDRNGPE</sequence>
<dbReference type="PANTHER" id="PTHR11749">
    <property type="entry name" value="RIBULOSE-5-PHOSPHATE-3-EPIMERASE"/>
    <property type="match status" value="1"/>
</dbReference>
<evidence type="ECO:0000256" key="6">
    <source>
        <dbReference type="ARBA" id="ARBA00009541"/>
    </source>
</evidence>
<dbReference type="SUPFAM" id="SSF51366">
    <property type="entry name" value="Ribulose-phoshate binding barrel"/>
    <property type="match status" value="1"/>
</dbReference>
<evidence type="ECO:0000256" key="10">
    <source>
        <dbReference type="HAMAP-Rule" id="MF_02227"/>
    </source>
</evidence>
<comment type="similarity">
    <text evidence="6 10 11">Belongs to the ribulose-phosphate 3-epimerase family.</text>
</comment>
<comment type="cofactor">
    <cofactor evidence="5">
        <name>Fe(2+)</name>
        <dbReference type="ChEBI" id="CHEBI:29033"/>
    </cofactor>
</comment>
<comment type="function">
    <text evidence="10">Catalyzes the reversible epimerization of D-ribulose 5-phosphate to D-xylulose 5-phosphate.</text>
</comment>
<dbReference type="FunFam" id="3.20.20.70:FF:000004">
    <property type="entry name" value="Ribulose-phosphate 3-epimerase"/>
    <property type="match status" value="1"/>
</dbReference>
<dbReference type="InterPro" id="IPR000056">
    <property type="entry name" value="Ribul_P_3_epim-like"/>
</dbReference>
<accession>A0A1M5UWX9</accession>
<feature type="active site" description="Proton donor" evidence="10 12">
    <location>
        <position position="176"/>
    </location>
</feature>
<dbReference type="AlphaFoldDB" id="A0A1M5UWX9"/>
<evidence type="ECO:0000256" key="5">
    <source>
        <dbReference type="ARBA" id="ARBA00001954"/>
    </source>
</evidence>
<feature type="binding site" evidence="10">
    <location>
        <begin position="176"/>
        <end position="178"/>
    </location>
    <ligand>
        <name>substrate</name>
    </ligand>
</feature>
<dbReference type="GO" id="GO:0019323">
    <property type="term" value="P:pentose catabolic process"/>
    <property type="evidence" value="ECO:0007669"/>
    <property type="project" value="UniProtKB-UniRule"/>
</dbReference>
<protein>
    <recommendedName>
        <fullName evidence="7 10">Ribulose-phosphate 3-epimerase</fullName>
        <ecNumber evidence="7 10">5.1.3.1</ecNumber>
    </recommendedName>
</protein>
<feature type="binding site" evidence="10 14">
    <location>
        <position position="67"/>
    </location>
    <ligand>
        <name>substrate</name>
    </ligand>
</feature>
<keyword evidence="9 10" id="KW-0413">Isomerase</keyword>
<comment type="cofactor">
    <cofactor evidence="4">
        <name>Zn(2+)</name>
        <dbReference type="ChEBI" id="CHEBI:29105"/>
    </cofactor>
</comment>
<comment type="pathway">
    <text evidence="10">Carbohydrate degradation.</text>
</comment>
<dbReference type="Gene3D" id="3.20.20.70">
    <property type="entry name" value="Aldolase class I"/>
    <property type="match status" value="1"/>
</dbReference>
<evidence type="ECO:0000256" key="11">
    <source>
        <dbReference type="PIRNR" id="PIRNR001461"/>
    </source>
</evidence>
<comment type="cofactor">
    <cofactor evidence="2">
        <name>Mn(2+)</name>
        <dbReference type="ChEBI" id="CHEBI:29035"/>
    </cofactor>
</comment>
<dbReference type="NCBIfam" id="TIGR01163">
    <property type="entry name" value="rpe"/>
    <property type="match status" value="1"/>
</dbReference>
<dbReference type="PIRSF" id="PIRSF001461">
    <property type="entry name" value="RPE"/>
    <property type="match status" value="1"/>
</dbReference>
<keyword evidence="13" id="KW-0862">Zinc</keyword>
<feature type="binding site" evidence="10 13">
    <location>
        <position position="34"/>
    </location>
    <ligand>
        <name>a divalent metal cation</name>
        <dbReference type="ChEBI" id="CHEBI:60240"/>
    </ligand>
</feature>
<gene>
    <name evidence="10" type="primary">rpe</name>
    <name evidence="15" type="ORF">SAMN02745124_01369</name>
</gene>
<dbReference type="GO" id="GO:0004750">
    <property type="term" value="F:D-ribulose-phosphate 3-epimerase activity"/>
    <property type="evidence" value="ECO:0007669"/>
    <property type="project" value="UniProtKB-UniRule"/>
</dbReference>
<organism evidence="15 16">
    <name type="scientific">Desulfofustis glycolicus DSM 9705</name>
    <dbReference type="NCBI Taxonomy" id="1121409"/>
    <lineage>
        <taxon>Bacteria</taxon>
        <taxon>Pseudomonadati</taxon>
        <taxon>Thermodesulfobacteriota</taxon>
        <taxon>Desulfobulbia</taxon>
        <taxon>Desulfobulbales</taxon>
        <taxon>Desulfocapsaceae</taxon>
        <taxon>Desulfofustis</taxon>
    </lineage>
</organism>
<dbReference type="InterPro" id="IPR011060">
    <property type="entry name" value="RibuloseP-bd_barrel"/>
</dbReference>
<feature type="binding site" evidence="14">
    <location>
        <position position="178"/>
    </location>
    <ligand>
        <name>substrate</name>
    </ligand>
</feature>
<dbReference type="STRING" id="1121409.SAMN02745124_01369"/>
<dbReference type="CDD" id="cd00429">
    <property type="entry name" value="RPE"/>
    <property type="match status" value="1"/>
</dbReference>
<dbReference type="HAMAP" id="MF_02227">
    <property type="entry name" value="RPE"/>
    <property type="match status" value="1"/>
</dbReference>
<dbReference type="InterPro" id="IPR026019">
    <property type="entry name" value="Ribul_P_3_epim"/>
</dbReference>
<dbReference type="OrthoDB" id="1645589at2"/>
<keyword evidence="13" id="KW-0170">Cobalt</keyword>
<dbReference type="RefSeq" id="WP_073374573.1">
    <property type="nucleotide sequence ID" value="NZ_FQXS01000006.1"/>
</dbReference>
<feature type="binding site" evidence="10 13">
    <location>
        <position position="36"/>
    </location>
    <ligand>
        <name>a divalent metal cation</name>
        <dbReference type="ChEBI" id="CHEBI:60240"/>
    </ligand>
</feature>
<evidence type="ECO:0000256" key="3">
    <source>
        <dbReference type="ARBA" id="ARBA00001941"/>
    </source>
</evidence>
<proteinExistence type="inferred from homology"/>
<feature type="binding site" evidence="10 14">
    <location>
        <begin position="143"/>
        <end position="146"/>
    </location>
    <ligand>
        <name>substrate</name>
    </ligand>
</feature>
<dbReference type="EC" id="5.1.3.1" evidence="7 10"/>
<dbReference type="GO" id="GO:0005737">
    <property type="term" value="C:cytoplasm"/>
    <property type="evidence" value="ECO:0007669"/>
    <property type="project" value="UniProtKB-ARBA"/>
</dbReference>
<dbReference type="Proteomes" id="UP000184139">
    <property type="component" value="Unassembled WGS sequence"/>
</dbReference>
<dbReference type="PROSITE" id="PS01086">
    <property type="entry name" value="RIBUL_P_3_EPIMER_2"/>
    <property type="match status" value="1"/>
</dbReference>
<evidence type="ECO:0000256" key="9">
    <source>
        <dbReference type="ARBA" id="ARBA00023235"/>
    </source>
</evidence>
<comment type="catalytic activity">
    <reaction evidence="1 10 11">
        <text>D-ribulose 5-phosphate = D-xylulose 5-phosphate</text>
        <dbReference type="Rhea" id="RHEA:13677"/>
        <dbReference type="ChEBI" id="CHEBI:57737"/>
        <dbReference type="ChEBI" id="CHEBI:58121"/>
        <dbReference type="EC" id="5.1.3.1"/>
    </reaction>
</comment>
<dbReference type="Pfam" id="PF00834">
    <property type="entry name" value="Ribul_P_3_epim"/>
    <property type="match status" value="1"/>
</dbReference>
<evidence type="ECO:0000313" key="16">
    <source>
        <dbReference type="Proteomes" id="UP000184139"/>
    </source>
</evidence>
<dbReference type="GO" id="GO:0006098">
    <property type="term" value="P:pentose-phosphate shunt"/>
    <property type="evidence" value="ECO:0007669"/>
    <property type="project" value="UniProtKB-UniRule"/>
</dbReference>
<evidence type="ECO:0000313" key="15">
    <source>
        <dbReference type="EMBL" id="SHH67430.1"/>
    </source>
</evidence>
<dbReference type="GO" id="GO:0046872">
    <property type="term" value="F:metal ion binding"/>
    <property type="evidence" value="ECO:0007669"/>
    <property type="project" value="UniProtKB-UniRule"/>
</dbReference>
<feature type="active site" description="Proton acceptor" evidence="10 12">
    <location>
        <position position="36"/>
    </location>
</feature>
<evidence type="ECO:0000256" key="14">
    <source>
        <dbReference type="PIRSR" id="PIRSR001461-3"/>
    </source>
</evidence>
<feature type="binding site" evidence="10 14">
    <location>
        <begin position="198"/>
        <end position="199"/>
    </location>
    <ligand>
        <name>substrate</name>
    </ligand>
</feature>
<evidence type="ECO:0000256" key="1">
    <source>
        <dbReference type="ARBA" id="ARBA00001782"/>
    </source>
</evidence>
<name>A0A1M5UWX9_9BACT</name>
<dbReference type="InterPro" id="IPR013785">
    <property type="entry name" value="Aldolase_TIM"/>
</dbReference>
<evidence type="ECO:0000256" key="7">
    <source>
        <dbReference type="ARBA" id="ARBA00013188"/>
    </source>
</evidence>
<comment type="cofactor">
    <cofactor evidence="3">
        <name>Co(2+)</name>
        <dbReference type="ChEBI" id="CHEBI:48828"/>
    </cofactor>
</comment>
<keyword evidence="13" id="KW-0464">Manganese</keyword>
<keyword evidence="8 10" id="KW-0479">Metal-binding</keyword>
<comment type="cofactor">
    <cofactor evidence="10 13">
        <name>a divalent metal cation</name>
        <dbReference type="ChEBI" id="CHEBI:60240"/>
    </cofactor>
    <text evidence="10 13">Binds 1 divalent metal cation per subunit.</text>
</comment>
<evidence type="ECO:0000256" key="8">
    <source>
        <dbReference type="ARBA" id="ARBA00022723"/>
    </source>
</evidence>
<evidence type="ECO:0000256" key="13">
    <source>
        <dbReference type="PIRSR" id="PIRSR001461-2"/>
    </source>
</evidence>
<keyword evidence="16" id="KW-1185">Reference proteome</keyword>
<dbReference type="PROSITE" id="PS01085">
    <property type="entry name" value="RIBUL_P_3_EPIMER_1"/>
    <property type="match status" value="1"/>
</dbReference>
<evidence type="ECO:0000256" key="12">
    <source>
        <dbReference type="PIRSR" id="PIRSR001461-1"/>
    </source>
</evidence>